<sequence length="245" mass="26576">MAVSTSSDCITHRCVFDATGWAPVGAGLDHTLQAALRPQEMSGCRGPCPDLPAHSRSDSHRSACARVWLPCGHQLGKQAETDNGSGPHSIPGCAERTADSHTRRFANTLASLITGTDPGWRRMPLHMAAQIKMSPAARLSNSLALCPGLSHELQPDLSIWCSQHGAGQFIDMSSSLNSESINQHLSQPKGHLGLPWEHLEKSKRYLENMQATLDNDQGVPLWTLVANKMGVISGTLNETKWDVSW</sequence>
<proteinExistence type="predicted"/>
<dbReference type="Proteomes" id="UP000314294">
    <property type="component" value="Unassembled WGS sequence"/>
</dbReference>
<protein>
    <submittedName>
        <fullName evidence="1">Uncharacterized protein</fullName>
    </submittedName>
</protein>
<dbReference type="EMBL" id="SRLO01000107">
    <property type="protein sequence ID" value="TNN75130.1"/>
    <property type="molecule type" value="Genomic_DNA"/>
</dbReference>
<accession>A0A4Z2IB58</accession>
<name>A0A4Z2IB58_9TELE</name>
<gene>
    <name evidence="1" type="ORF">EYF80_014703</name>
</gene>
<keyword evidence="2" id="KW-1185">Reference proteome</keyword>
<evidence type="ECO:0000313" key="1">
    <source>
        <dbReference type="EMBL" id="TNN75130.1"/>
    </source>
</evidence>
<dbReference type="AlphaFoldDB" id="A0A4Z2IB58"/>
<evidence type="ECO:0000313" key="2">
    <source>
        <dbReference type="Proteomes" id="UP000314294"/>
    </source>
</evidence>
<organism evidence="1 2">
    <name type="scientific">Liparis tanakae</name>
    <name type="common">Tanaka's snailfish</name>
    <dbReference type="NCBI Taxonomy" id="230148"/>
    <lineage>
        <taxon>Eukaryota</taxon>
        <taxon>Metazoa</taxon>
        <taxon>Chordata</taxon>
        <taxon>Craniata</taxon>
        <taxon>Vertebrata</taxon>
        <taxon>Euteleostomi</taxon>
        <taxon>Actinopterygii</taxon>
        <taxon>Neopterygii</taxon>
        <taxon>Teleostei</taxon>
        <taxon>Neoteleostei</taxon>
        <taxon>Acanthomorphata</taxon>
        <taxon>Eupercaria</taxon>
        <taxon>Perciformes</taxon>
        <taxon>Cottioidei</taxon>
        <taxon>Cottales</taxon>
        <taxon>Liparidae</taxon>
        <taxon>Liparis</taxon>
    </lineage>
</organism>
<reference evidence="1 2" key="1">
    <citation type="submission" date="2019-03" db="EMBL/GenBank/DDBJ databases">
        <title>First draft genome of Liparis tanakae, snailfish: a comprehensive survey of snailfish specific genes.</title>
        <authorList>
            <person name="Kim W."/>
            <person name="Song I."/>
            <person name="Jeong J.-H."/>
            <person name="Kim D."/>
            <person name="Kim S."/>
            <person name="Ryu S."/>
            <person name="Song J.Y."/>
            <person name="Lee S.K."/>
        </authorList>
    </citation>
    <scope>NUCLEOTIDE SEQUENCE [LARGE SCALE GENOMIC DNA]</scope>
    <source>
        <tissue evidence="1">Muscle</tissue>
    </source>
</reference>
<comment type="caution">
    <text evidence="1">The sequence shown here is derived from an EMBL/GenBank/DDBJ whole genome shotgun (WGS) entry which is preliminary data.</text>
</comment>